<organism evidence="1 2">
    <name type="scientific">Trichinella spiralis</name>
    <name type="common">Trichina worm</name>
    <dbReference type="NCBI Taxonomy" id="6334"/>
    <lineage>
        <taxon>Eukaryota</taxon>
        <taxon>Metazoa</taxon>
        <taxon>Ecdysozoa</taxon>
        <taxon>Nematoda</taxon>
        <taxon>Enoplea</taxon>
        <taxon>Dorylaimia</taxon>
        <taxon>Trichinellida</taxon>
        <taxon>Trichinellidae</taxon>
        <taxon>Trichinella</taxon>
    </lineage>
</organism>
<dbReference type="InParanoid" id="A0A0V1BFX7"/>
<gene>
    <name evidence="1" type="ORF">T01_14404</name>
</gene>
<keyword evidence="2" id="KW-1185">Reference proteome</keyword>
<dbReference type="Proteomes" id="UP000054776">
    <property type="component" value="Unassembled WGS sequence"/>
</dbReference>
<proteinExistence type="predicted"/>
<sequence>MYSSLGERSSYYEEAVYLLNSTVNSMCINFAYYIPRLLLSSRLFSMAQHFNFIVHRDITPQQLIICIAKNFCIMHNASYCTPGYFLRRSNSVLSCTATITPQPLVFSITQLFILLCIAVYPSMCSSVNVRVPLHRSPCACSPAFQLRFCFVADTTLSTAKVVGTNHDDGRGCYMSENSVFQFRTKALSVPIVHQQPLNLKPKTVACDEQ</sequence>
<evidence type="ECO:0000313" key="2">
    <source>
        <dbReference type="Proteomes" id="UP000054776"/>
    </source>
</evidence>
<dbReference type="EMBL" id="JYDH01000049">
    <property type="protein sequence ID" value="KRY35825.1"/>
    <property type="molecule type" value="Genomic_DNA"/>
</dbReference>
<dbReference type="AlphaFoldDB" id="A0A0V1BFX7"/>
<evidence type="ECO:0000313" key="1">
    <source>
        <dbReference type="EMBL" id="KRY35825.1"/>
    </source>
</evidence>
<dbReference type="OrthoDB" id="5920701at2759"/>
<protein>
    <submittedName>
        <fullName evidence="1">Uncharacterized protein</fullName>
    </submittedName>
</protein>
<name>A0A0V1BFX7_TRISP</name>
<comment type="caution">
    <text evidence="1">The sequence shown here is derived from an EMBL/GenBank/DDBJ whole genome shotgun (WGS) entry which is preliminary data.</text>
</comment>
<reference evidence="1 2" key="1">
    <citation type="submission" date="2015-01" db="EMBL/GenBank/DDBJ databases">
        <title>Evolution of Trichinella species and genotypes.</title>
        <authorList>
            <person name="Korhonen P.K."/>
            <person name="Edoardo P."/>
            <person name="Giuseppe L.R."/>
            <person name="Gasser R.B."/>
        </authorList>
    </citation>
    <scope>NUCLEOTIDE SEQUENCE [LARGE SCALE GENOMIC DNA]</scope>
    <source>
        <strain evidence="1">ISS3</strain>
    </source>
</reference>
<accession>A0A0V1BFX7</accession>